<evidence type="ECO:0000256" key="5">
    <source>
        <dbReference type="ARBA" id="ARBA00022692"/>
    </source>
</evidence>
<dbReference type="GO" id="GO:0055085">
    <property type="term" value="P:transmembrane transport"/>
    <property type="evidence" value="ECO:0007669"/>
    <property type="project" value="TreeGrafter"/>
</dbReference>
<protein>
    <submittedName>
        <fullName evidence="9">AI-2E family transporter</fullName>
    </submittedName>
</protein>
<evidence type="ECO:0000313" key="10">
    <source>
        <dbReference type="EMBL" id="MBV3392122.1"/>
    </source>
</evidence>
<keyword evidence="12" id="KW-1185">Reference proteome</keyword>
<gene>
    <name evidence="9" type="ORF">KSV97_02635</name>
    <name evidence="10" type="ORF">KSW06_02430</name>
</gene>
<evidence type="ECO:0000256" key="2">
    <source>
        <dbReference type="ARBA" id="ARBA00009773"/>
    </source>
</evidence>
<dbReference type="PANTHER" id="PTHR21716">
    <property type="entry name" value="TRANSMEMBRANE PROTEIN"/>
    <property type="match status" value="1"/>
</dbReference>
<accession>A0AAW4MTC5</accession>
<dbReference type="Proteomes" id="UP001196408">
    <property type="component" value="Unassembled WGS sequence"/>
</dbReference>
<dbReference type="GO" id="GO:0005886">
    <property type="term" value="C:plasma membrane"/>
    <property type="evidence" value="ECO:0007669"/>
    <property type="project" value="UniProtKB-SubCell"/>
</dbReference>
<evidence type="ECO:0000256" key="3">
    <source>
        <dbReference type="ARBA" id="ARBA00022448"/>
    </source>
</evidence>
<keyword evidence="5 8" id="KW-0812">Transmembrane</keyword>
<keyword evidence="4" id="KW-1003">Cell membrane</keyword>
<feature type="transmembrane region" description="Helical" evidence="8">
    <location>
        <begin position="12"/>
        <end position="32"/>
    </location>
</feature>
<evidence type="ECO:0000256" key="7">
    <source>
        <dbReference type="ARBA" id="ARBA00023136"/>
    </source>
</evidence>
<evidence type="ECO:0000256" key="6">
    <source>
        <dbReference type="ARBA" id="ARBA00022989"/>
    </source>
</evidence>
<dbReference type="Proteomes" id="UP001197492">
    <property type="component" value="Unassembled WGS sequence"/>
</dbReference>
<dbReference type="RefSeq" id="WP_217747159.1">
    <property type="nucleotide sequence ID" value="NZ_JAHOEB010000010.1"/>
</dbReference>
<dbReference type="EMBL" id="JAHOEF010000010">
    <property type="protein sequence ID" value="MBV3382139.1"/>
    <property type="molecule type" value="Genomic_DNA"/>
</dbReference>
<evidence type="ECO:0000256" key="4">
    <source>
        <dbReference type="ARBA" id="ARBA00022475"/>
    </source>
</evidence>
<dbReference type="Pfam" id="PF01594">
    <property type="entry name" value="AI-2E_transport"/>
    <property type="match status" value="1"/>
</dbReference>
<feature type="transmembrane region" description="Helical" evidence="8">
    <location>
        <begin position="185"/>
        <end position="201"/>
    </location>
</feature>
<dbReference type="InterPro" id="IPR002549">
    <property type="entry name" value="AI-2E-like"/>
</dbReference>
<keyword evidence="6 8" id="KW-1133">Transmembrane helix</keyword>
<evidence type="ECO:0000313" key="9">
    <source>
        <dbReference type="EMBL" id="MBV3382139.1"/>
    </source>
</evidence>
<dbReference type="AlphaFoldDB" id="A0AAW4MTC5"/>
<feature type="transmembrane region" description="Helical" evidence="8">
    <location>
        <begin position="92"/>
        <end position="113"/>
    </location>
</feature>
<keyword evidence="3" id="KW-0813">Transport</keyword>
<comment type="similarity">
    <text evidence="2">Belongs to the autoinducer-2 exporter (AI-2E) (TC 2.A.86) family.</text>
</comment>
<reference evidence="9 12" key="1">
    <citation type="submission" date="2021-06" db="EMBL/GenBank/DDBJ databases">
        <title>Collection of gut derived symbiotic bacterial strains cultured from healthy donors.</title>
        <authorList>
            <person name="Lin H."/>
            <person name="Littmann E."/>
            <person name="Pamer E.G."/>
        </authorList>
    </citation>
    <scope>NUCLEOTIDE SEQUENCE</scope>
    <source>
        <strain evidence="10 12">MSK.21.70</strain>
        <strain evidence="9">MSK.21.82</strain>
    </source>
</reference>
<name>A0AAW4MTC5_9FIRM</name>
<comment type="caution">
    <text evidence="9">The sequence shown here is derived from an EMBL/GenBank/DDBJ whole genome shotgun (WGS) entry which is preliminary data.</text>
</comment>
<evidence type="ECO:0000313" key="12">
    <source>
        <dbReference type="Proteomes" id="UP001197492"/>
    </source>
</evidence>
<evidence type="ECO:0000256" key="1">
    <source>
        <dbReference type="ARBA" id="ARBA00004651"/>
    </source>
</evidence>
<dbReference type="EMBL" id="JAHOEL010000009">
    <property type="protein sequence ID" value="MBV3392122.1"/>
    <property type="molecule type" value="Genomic_DNA"/>
</dbReference>
<feature type="transmembrane region" description="Helical" evidence="8">
    <location>
        <begin position="44"/>
        <end position="65"/>
    </location>
</feature>
<feature type="transmembrane region" description="Helical" evidence="8">
    <location>
        <begin position="248"/>
        <end position="274"/>
    </location>
</feature>
<evidence type="ECO:0000256" key="8">
    <source>
        <dbReference type="SAM" id="Phobius"/>
    </source>
</evidence>
<dbReference type="PANTHER" id="PTHR21716:SF53">
    <property type="entry name" value="PERMEASE PERM-RELATED"/>
    <property type="match status" value="1"/>
</dbReference>
<comment type="subcellular location">
    <subcellularLocation>
        <location evidence="1">Cell membrane</location>
        <topology evidence="1">Multi-pass membrane protein</topology>
    </subcellularLocation>
</comment>
<evidence type="ECO:0000313" key="11">
    <source>
        <dbReference type="Proteomes" id="UP001196408"/>
    </source>
</evidence>
<proteinExistence type="inferred from homology"/>
<organism evidence="9 11">
    <name type="scientific">Catenibacterium mitsuokai</name>
    <dbReference type="NCBI Taxonomy" id="100886"/>
    <lineage>
        <taxon>Bacteria</taxon>
        <taxon>Bacillati</taxon>
        <taxon>Bacillota</taxon>
        <taxon>Erysipelotrichia</taxon>
        <taxon>Erysipelotrichales</taxon>
        <taxon>Coprobacillaceae</taxon>
        <taxon>Catenibacterium</taxon>
    </lineage>
</organism>
<sequence length="391" mass="43457">MFHFKPNRKYTQISIYVVLTVIAIYLVIAAGSNISDILSFLKKGLGFLSQVFTPLLIGFVIAYLLKPVVEKVESSLRNVSYFKEKKKLTHQLSVAITSLIVLFVFALLSTFVIKSIGKELAVTQFKDMSDFLRIVAKNVNAFYDAIIVQLKSMSISTVQVQQFLKTAVDGLTSNILGGITKVSDFFTNLLFSIIFAIYFMLDGEKLWNYWSKSIKAFTSRKVDTVIHQLLIDIEGVFSGYVRGQVIDAFLMFVMVSVAFGFLHVKFWIVIALLVGVGNLIPYVGPFLGYVSIAIIGLVTADLHMALRALIALLIIQGVDGNIINPRLLSASIDIHPVLVIVSLIFGSMIGGFLGMLVSVPVGALCKIWFERLVEYRTETKNELVEEKENGI</sequence>
<keyword evidence="7 8" id="KW-0472">Membrane</keyword>
<feature type="transmembrane region" description="Helical" evidence="8">
    <location>
        <begin position="286"/>
        <end position="315"/>
    </location>
</feature>